<dbReference type="EMBL" id="JAEPWM010000008">
    <property type="protein sequence ID" value="MBK6008029.1"/>
    <property type="molecule type" value="Genomic_DNA"/>
</dbReference>
<keyword evidence="4" id="KW-1185">Reference proteome</keyword>
<comment type="caution">
    <text evidence="3">The sequence shown here is derived from an EMBL/GenBank/DDBJ whole genome shotgun (WGS) entry which is preliminary data.</text>
</comment>
<dbReference type="Proteomes" id="UP000630528">
    <property type="component" value="Unassembled WGS sequence"/>
</dbReference>
<feature type="domain" description="Bacterial sugar transferase" evidence="2">
    <location>
        <begin position="2"/>
        <end position="176"/>
    </location>
</feature>
<evidence type="ECO:0000259" key="2">
    <source>
        <dbReference type="Pfam" id="PF02397"/>
    </source>
</evidence>
<dbReference type="PANTHER" id="PTHR30576:SF0">
    <property type="entry name" value="UNDECAPRENYL-PHOSPHATE N-ACETYLGALACTOSAMINYL 1-PHOSPHATE TRANSFERASE-RELATED"/>
    <property type="match status" value="1"/>
</dbReference>
<accession>A0A934WMP9</accession>
<evidence type="ECO:0000313" key="3">
    <source>
        <dbReference type="EMBL" id="MBK6008029.1"/>
    </source>
</evidence>
<reference evidence="3" key="1">
    <citation type="journal article" date="2012" name="J. Microbiol. Biotechnol.">
        <title>Ramlibacter ginsenosidimutans sp. nov., with ginsenoside-converting activity.</title>
        <authorList>
            <person name="Wang L."/>
            <person name="An D.S."/>
            <person name="Kim S.G."/>
            <person name="Jin F.X."/>
            <person name="Kim S.C."/>
            <person name="Lee S.T."/>
            <person name="Im W.T."/>
        </authorList>
    </citation>
    <scope>NUCLEOTIDE SEQUENCE</scope>
    <source>
        <strain evidence="3">KACC 17527</strain>
    </source>
</reference>
<dbReference type="Pfam" id="PF02397">
    <property type="entry name" value="Bac_transf"/>
    <property type="match status" value="1"/>
</dbReference>
<name>A0A934WMP9_9BURK</name>
<dbReference type="GO" id="GO:0016780">
    <property type="term" value="F:phosphotransferase activity, for other substituted phosphate groups"/>
    <property type="evidence" value="ECO:0007669"/>
    <property type="project" value="TreeGrafter"/>
</dbReference>
<comment type="similarity">
    <text evidence="1">Belongs to the bacterial sugar transferase family.</text>
</comment>
<evidence type="ECO:0000313" key="4">
    <source>
        <dbReference type="Proteomes" id="UP000630528"/>
    </source>
</evidence>
<dbReference type="PANTHER" id="PTHR30576">
    <property type="entry name" value="COLANIC BIOSYNTHESIS UDP-GLUCOSE LIPID CARRIER TRANSFERASE"/>
    <property type="match status" value="1"/>
</dbReference>
<protein>
    <submittedName>
        <fullName evidence="3">Sugar transferase</fullName>
    </submittedName>
</protein>
<reference evidence="3" key="2">
    <citation type="submission" date="2021-01" db="EMBL/GenBank/DDBJ databases">
        <authorList>
            <person name="Kang M."/>
        </authorList>
    </citation>
    <scope>NUCLEOTIDE SEQUENCE</scope>
    <source>
        <strain evidence="3">KACC 17527</strain>
    </source>
</reference>
<keyword evidence="3" id="KW-0808">Transferase</keyword>
<proteinExistence type="inferred from homology"/>
<organism evidence="3 4">
    <name type="scientific">Ramlibacter ginsenosidimutans</name>
    <dbReference type="NCBI Taxonomy" id="502333"/>
    <lineage>
        <taxon>Bacteria</taxon>
        <taxon>Pseudomonadati</taxon>
        <taxon>Pseudomonadota</taxon>
        <taxon>Betaproteobacteria</taxon>
        <taxon>Burkholderiales</taxon>
        <taxon>Comamonadaceae</taxon>
        <taxon>Ramlibacter</taxon>
    </lineage>
</organism>
<dbReference type="AlphaFoldDB" id="A0A934WMP9"/>
<dbReference type="InterPro" id="IPR003362">
    <property type="entry name" value="Bact_transf"/>
</dbReference>
<sequence>MKRAMDVLVSALALLLLSPVLLVTAAAVAIDSGFPVLFRQTRIGLGGRAFGMLKFRSMVRNAAAIGPFNTSANDPRITRVGLFIRRTSLDELPQLLNVLKGDMSLVGPRPDVPVQRSLYNDADWALRCSVRPGITGLAQVELRSEGTEDQRRELDLRYVREHDLWLDCRILARTAGRLTGRGAN</sequence>
<gene>
    <name evidence="3" type="ORF">JJB11_18160</name>
</gene>
<evidence type="ECO:0000256" key="1">
    <source>
        <dbReference type="ARBA" id="ARBA00006464"/>
    </source>
</evidence>